<dbReference type="Gene3D" id="3.60.15.10">
    <property type="entry name" value="Ribonuclease Z/Hydroxyacylglutathione hydrolase-like"/>
    <property type="match status" value="1"/>
</dbReference>
<dbReference type="Proteomes" id="UP001172102">
    <property type="component" value="Unassembled WGS sequence"/>
</dbReference>
<keyword evidence="3" id="KW-1185">Reference proteome</keyword>
<protein>
    <submittedName>
        <fullName evidence="2">Beta-lactamase superfamily domain-containing protein</fullName>
    </submittedName>
</protein>
<reference evidence="2" key="1">
    <citation type="submission" date="2023-06" db="EMBL/GenBank/DDBJ databases">
        <title>Genome-scale phylogeny and comparative genomics of the fungal order Sordariales.</title>
        <authorList>
            <consortium name="Lawrence Berkeley National Laboratory"/>
            <person name="Hensen N."/>
            <person name="Bonometti L."/>
            <person name="Westerberg I."/>
            <person name="Brannstrom I.O."/>
            <person name="Guillou S."/>
            <person name="Cros-Aarteil S."/>
            <person name="Calhoun S."/>
            <person name="Haridas S."/>
            <person name="Kuo A."/>
            <person name="Mondo S."/>
            <person name="Pangilinan J."/>
            <person name="Riley R."/>
            <person name="Labutti K."/>
            <person name="Andreopoulos B."/>
            <person name="Lipzen A."/>
            <person name="Chen C."/>
            <person name="Yanf M."/>
            <person name="Daum C."/>
            <person name="Ng V."/>
            <person name="Clum A."/>
            <person name="Steindorff A."/>
            <person name="Ohm R."/>
            <person name="Martin F."/>
            <person name="Silar P."/>
            <person name="Natvig D."/>
            <person name="Lalanne C."/>
            <person name="Gautier V."/>
            <person name="Ament-Velasquez S.L."/>
            <person name="Kruys A."/>
            <person name="Hutchinson M.I."/>
            <person name="Powell A.J."/>
            <person name="Barry K."/>
            <person name="Miller A.N."/>
            <person name="Grigoriev I.V."/>
            <person name="Debuchy R."/>
            <person name="Gladieux P."/>
            <person name="Thoren M.H."/>
            <person name="Johannesson H."/>
        </authorList>
    </citation>
    <scope>NUCLEOTIDE SEQUENCE</scope>
    <source>
        <strain evidence="2">SMH4607-1</strain>
    </source>
</reference>
<evidence type="ECO:0000313" key="2">
    <source>
        <dbReference type="EMBL" id="KAK0707367.1"/>
    </source>
</evidence>
<accession>A0AA40A128</accession>
<proteinExistence type="predicted"/>
<dbReference type="InterPro" id="IPR036866">
    <property type="entry name" value="RibonucZ/Hydroxyglut_hydro"/>
</dbReference>
<feature type="domain" description="Metallo-beta-lactamase" evidence="1">
    <location>
        <begin position="167"/>
        <end position="404"/>
    </location>
</feature>
<dbReference type="PANTHER" id="PTHR15032">
    <property type="entry name" value="N-ACYL-PHOSPHATIDYLETHANOLAMINE-HYDROLYZING PHOSPHOLIPASE D"/>
    <property type="match status" value="1"/>
</dbReference>
<dbReference type="PANTHER" id="PTHR15032:SF27">
    <property type="entry name" value="N-ACYL-PHOSPHATIDYLETHANOLAMINE-HYDROLYZING PHOSPHOLIPASE D"/>
    <property type="match status" value="1"/>
</dbReference>
<organism evidence="2 3">
    <name type="scientific">Lasiosphaeris hirsuta</name>
    <dbReference type="NCBI Taxonomy" id="260670"/>
    <lineage>
        <taxon>Eukaryota</taxon>
        <taxon>Fungi</taxon>
        <taxon>Dikarya</taxon>
        <taxon>Ascomycota</taxon>
        <taxon>Pezizomycotina</taxon>
        <taxon>Sordariomycetes</taxon>
        <taxon>Sordariomycetidae</taxon>
        <taxon>Sordariales</taxon>
        <taxon>Lasiosphaeriaceae</taxon>
        <taxon>Lasiosphaeris</taxon>
    </lineage>
</organism>
<dbReference type="EMBL" id="JAUKUA010000006">
    <property type="protein sequence ID" value="KAK0707367.1"/>
    <property type="molecule type" value="Genomic_DNA"/>
</dbReference>
<dbReference type="GO" id="GO:0070291">
    <property type="term" value="P:N-acylethanolamine metabolic process"/>
    <property type="evidence" value="ECO:0007669"/>
    <property type="project" value="TreeGrafter"/>
</dbReference>
<evidence type="ECO:0000313" key="3">
    <source>
        <dbReference type="Proteomes" id="UP001172102"/>
    </source>
</evidence>
<sequence length="482" mass="53813">MDTTRDDALRVQVQRNSGLEPPEHHVLAVPASRSFLAWTSKSTASPQQSTRTNIQEFRNPWPSWHKPTSEEVWSNLQWGQEPPDPCIDLAASRLEPLPVPSEPPLDKKPTFDIADWPNSPGAKATRLLSIEKPDFSFSPCRSKVTWLGHASILVQLPPLHASGRPVRCLFDPMFSMRCSPSQIIGPVRSYPPPCNVEALPPIDAVFISHNHYDHLDCDTIMAIWKNDQQTVRFFVPLGNGQWFIDSGIPADRVVELDWWESAELTHMASEAVSLKIWCTPSQHGSGRPEVGVNVALWSSWFLESRQPGEDPYRVFFAGDTGYQFHDSPSDAKFPPCPAFAEIKVRLGPPNLLLLPVSVGATFAYFRSLVYLPDWLSPMPRHSPGVTGANHMPAWDAVRVLNTMTDGEGAAKERGSPTVAVAMHWGTFITDPIEVSRTLGQLEWACQKQGVRFGRYLEDSLGVSRKNEEPWFLALNHGQSTCI</sequence>
<dbReference type="GO" id="GO:0005737">
    <property type="term" value="C:cytoplasm"/>
    <property type="evidence" value="ECO:0007669"/>
    <property type="project" value="TreeGrafter"/>
</dbReference>
<dbReference type="GO" id="GO:0070290">
    <property type="term" value="F:N-acylphosphatidylethanolamine-specific phospholipase D activity"/>
    <property type="evidence" value="ECO:0007669"/>
    <property type="project" value="TreeGrafter"/>
</dbReference>
<comment type="caution">
    <text evidence="2">The sequence shown here is derived from an EMBL/GenBank/DDBJ whole genome shotgun (WGS) entry which is preliminary data.</text>
</comment>
<dbReference type="InterPro" id="IPR001279">
    <property type="entry name" value="Metallo-B-lactamas"/>
</dbReference>
<evidence type="ECO:0000259" key="1">
    <source>
        <dbReference type="Pfam" id="PF12706"/>
    </source>
</evidence>
<gene>
    <name evidence="2" type="ORF">B0H67DRAFT_495166</name>
</gene>
<dbReference type="GO" id="GO:0070292">
    <property type="term" value="P:N-acylphosphatidylethanolamine metabolic process"/>
    <property type="evidence" value="ECO:0007669"/>
    <property type="project" value="TreeGrafter"/>
</dbReference>
<name>A0AA40A128_9PEZI</name>
<dbReference type="SUPFAM" id="SSF56281">
    <property type="entry name" value="Metallo-hydrolase/oxidoreductase"/>
    <property type="match status" value="1"/>
</dbReference>
<dbReference type="Pfam" id="PF12706">
    <property type="entry name" value="Lactamase_B_2"/>
    <property type="match status" value="1"/>
</dbReference>
<dbReference type="AlphaFoldDB" id="A0AA40A128"/>